<evidence type="ECO:0000256" key="9">
    <source>
        <dbReference type="SAM" id="Phobius"/>
    </source>
</evidence>
<evidence type="ECO:0000313" key="11">
    <source>
        <dbReference type="EMBL" id="CUX13651.1"/>
    </source>
</evidence>
<evidence type="ECO:0000256" key="4">
    <source>
        <dbReference type="ARBA" id="ARBA00022801"/>
    </source>
</evidence>
<dbReference type="AlphaFoldDB" id="A0A1S7NZG7"/>
<proteinExistence type="predicted"/>
<dbReference type="InterPro" id="IPR050570">
    <property type="entry name" value="Cell_wall_metabolism_enzyme"/>
</dbReference>
<evidence type="ECO:0000256" key="8">
    <source>
        <dbReference type="SAM" id="MobiDB-lite"/>
    </source>
</evidence>
<dbReference type="PANTHER" id="PTHR21666:SF288">
    <property type="entry name" value="CELL DIVISION PROTEIN YTFB"/>
    <property type="match status" value="1"/>
</dbReference>
<keyword evidence="6" id="KW-0482">Metalloprotease</keyword>
<dbReference type="GO" id="GO:0004222">
    <property type="term" value="F:metalloendopeptidase activity"/>
    <property type="evidence" value="ECO:0007669"/>
    <property type="project" value="TreeGrafter"/>
</dbReference>
<dbReference type="RefSeq" id="WP_046798243.1">
    <property type="nucleotide sequence ID" value="NZ_LT009723.1"/>
</dbReference>
<keyword evidence="9" id="KW-1133">Transmembrane helix</keyword>
<keyword evidence="12" id="KW-1185">Reference proteome</keyword>
<evidence type="ECO:0000256" key="6">
    <source>
        <dbReference type="ARBA" id="ARBA00023049"/>
    </source>
</evidence>
<organism evidence="11 12">
    <name type="scientific">Agrobacterium tomkonis CFBP 6623</name>
    <dbReference type="NCBI Taxonomy" id="1183432"/>
    <lineage>
        <taxon>Bacteria</taxon>
        <taxon>Pseudomonadati</taxon>
        <taxon>Pseudomonadota</taxon>
        <taxon>Alphaproteobacteria</taxon>
        <taxon>Hyphomicrobiales</taxon>
        <taxon>Rhizobiaceae</taxon>
        <taxon>Rhizobium/Agrobacterium group</taxon>
        <taxon>Agrobacterium</taxon>
        <taxon>Agrobacterium tumefaciens complex</taxon>
    </lineage>
</organism>
<dbReference type="FunFam" id="2.70.70.10:FF:000006">
    <property type="entry name" value="M23 family peptidase"/>
    <property type="match status" value="1"/>
</dbReference>
<keyword evidence="2" id="KW-0645">Protease</keyword>
<evidence type="ECO:0000259" key="10">
    <source>
        <dbReference type="Pfam" id="PF01551"/>
    </source>
</evidence>
<dbReference type="EMBL" id="FBWK01000010">
    <property type="protein sequence ID" value="CUX13651.1"/>
    <property type="molecule type" value="Genomic_DNA"/>
</dbReference>
<evidence type="ECO:0000256" key="1">
    <source>
        <dbReference type="ARBA" id="ARBA00001947"/>
    </source>
</evidence>
<dbReference type="Proteomes" id="UP000191988">
    <property type="component" value="Unassembled WGS sequence"/>
</dbReference>
<keyword evidence="5" id="KW-0862">Zinc</keyword>
<keyword evidence="3" id="KW-0479">Metal-binding</keyword>
<accession>A0A1S7NZG7</accession>
<evidence type="ECO:0000256" key="2">
    <source>
        <dbReference type="ARBA" id="ARBA00022670"/>
    </source>
</evidence>
<protein>
    <submittedName>
        <fullName evidence="11">Metalloendopeptidase</fullName>
    </submittedName>
</protein>
<name>A0A1S7NZG7_9HYPH</name>
<keyword evidence="9" id="KW-0472">Membrane</keyword>
<dbReference type="InterPro" id="IPR016047">
    <property type="entry name" value="M23ase_b-sheet_dom"/>
</dbReference>
<feature type="transmembrane region" description="Helical" evidence="9">
    <location>
        <begin position="35"/>
        <end position="60"/>
    </location>
</feature>
<feature type="region of interest" description="Disordered" evidence="8">
    <location>
        <begin position="132"/>
        <end position="152"/>
    </location>
</feature>
<dbReference type="Pfam" id="PF01551">
    <property type="entry name" value="Peptidase_M23"/>
    <property type="match status" value="1"/>
</dbReference>
<dbReference type="PANTHER" id="PTHR21666">
    <property type="entry name" value="PEPTIDASE-RELATED"/>
    <property type="match status" value="1"/>
</dbReference>
<keyword evidence="7" id="KW-0175">Coiled coil</keyword>
<dbReference type="SUPFAM" id="SSF51261">
    <property type="entry name" value="Duplicated hybrid motif"/>
    <property type="match status" value="1"/>
</dbReference>
<dbReference type="GO" id="GO:0046872">
    <property type="term" value="F:metal ion binding"/>
    <property type="evidence" value="ECO:0007669"/>
    <property type="project" value="UniProtKB-KW"/>
</dbReference>
<evidence type="ECO:0000256" key="7">
    <source>
        <dbReference type="SAM" id="Coils"/>
    </source>
</evidence>
<reference evidence="12" key="1">
    <citation type="submission" date="2016-01" db="EMBL/GenBank/DDBJ databases">
        <authorList>
            <person name="Regsiter A."/>
            <person name="william w."/>
        </authorList>
    </citation>
    <scope>NUCLEOTIDE SEQUENCE [LARGE SCALE GENOMIC DNA]</scope>
    <source>
        <strain evidence="12">CFBP 6623</strain>
    </source>
</reference>
<comment type="cofactor">
    <cofactor evidence="1">
        <name>Zn(2+)</name>
        <dbReference type="ChEBI" id="CHEBI:29105"/>
    </cofactor>
</comment>
<evidence type="ECO:0000256" key="5">
    <source>
        <dbReference type="ARBA" id="ARBA00022833"/>
    </source>
</evidence>
<gene>
    <name evidence="11" type="ORF">AGR3A_Cc180052</name>
</gene>
<dbReference type="CDD" id="cd12797">
    <property type="entry name" value="M23_peptidase"/>
    <property type="match status" value="1"/>
</dbReference>
<feature type="region of interest" description="Disordered" evidence="8">
    <location>
        <begin position="176"/>
        <end position="200"/>
    </location>
</feature>
<dbReference type="Gene3D" id="2.70.70.10">
    <property type="entry name" value="Glucose Permease (Domain IIA)"/>
    <property type="match status" value="1"/>
</dbReference>
<evidence type="ECO:0000256" key="3">
    <source>
        <dbReference type="ARBA" id="ARBA00022723"/>
    </source>
</evidence>
<feature type="domain" description="M23ase beta-sheet core" evidence="10">
    <location>
        <begin position="323"/>
        <end position="417"/>
    </location>
</feature>
<sequence>MTDTAENRVFGKKRPQHVLILASGEKVRHMTIRPWMAALAGCTIGLFSLGYLGATGYLILRDDLIGATMARQTRMQNDYEDRIAALRAQVDRVTSRQLLDQQVVEKKVEKLLEQQAALTSRHGRMSELLERAENSGVAATPAAPSSLSNAMAPEKRAELTGGLSAIEKLMAPRVPQPEKPAATDRRAAYVPQSGETPSDRADRVFSKVTISLKDIERQQISRIARLTNDAEDKASAMQDIIRQAGLKIEESGADDIGGPYAAPQRSETDPFNLSLTNLDNALNRLDIVKESATALPFGNPAPGRTITSRFGNRMDPFLGRPALHTGIDFRAETGADVKATGAGKVTVAENSGGYGNMVEIDHGQGVSTRFGHLSAILVRAGDKVEAGDIIGRAGSTGRSTGPHVHYEVRRNDTPVDPMRFLIAGAELKTYLK</sequence>
<dbReference type="InterPro" id="IPR011055">
    <property type="entry name" value="Dup_hybrid_motif"/>
</dbReference>
<dbReference type="STRING" id="1183432.AGR3A_Cc180052"/>
<keyword evidence="4" id="KW-0378">Hydrolase</keyword>
<dbReference type="GO" id="GO:0006508">
    <property type="term" value="P:proteolysis"/>
    <property type="evidence" value="ECO:0007669"/>
    <property type="project" value="UniProtKB-KW"/>
</dbReference>
<feature type="coiled-coil region" evidence="7">
    <location>
        <begin position="69"/>
        <end position="96"/>
    </location>
</feature>
<keyword evidence="9" id="KW-0812">Transmembrane</keyword>
<evidence type="ECO:0000313" key="12">
    <source>
        <dbReference type="Proteomes" id="UP000191988"/>
    </source>
</evidence>